<dbReference type="EMBL" id="JAXCGZ010011384">
    <property type="protein sequence ID" value="KAK7075029.1"/>
    <property type="molecule type" value="Genomic_DNA"/>
</dbReference>
<evidence type="ECO:0000256" key="1">
    <source>
        <dbReference type="SAM" id="MobiDB-lite"/>
    </source>
</evidence>
<dbReference type="PANTHER" id="PTHR24260">
    <property type="match status" value="1"/>
</dbReference>
<organism evidence="3 4">
    <name type="scientific">Halocaridina rubra</name>
    <name type="common">Hawaiian red shrimp</name>
    <dbReference type="NCBI Taxonomy" id="373956"/>
    <lineage>
        <taxon>Eukaryota</taxon>
        <taxon>Metazoa</taxon>
        <taxon>Ecdysozoa</taxon>
        <taxon>Arthropoda</taxon>
        <taxon>Crustacea</taxon>
        <taxon>Multicrustacea</taxon>
        <taxon>Malacostraca</taxon>
        <taxon>Eumalacostraca</taxon>
        <taxon>Eucarida</taxon>
        <taxon>Decapoda</taxon>
        <taxon>Pleocyemata</taxon>
        <taxon>Caridea</taxon>
        <taxon>Atyoidea</taxon>
        <taxon>Atyidae</taxon>
        <taxon>Halocaridina</taxon>
    </lineage>
</organism>
<dbReference type="InterPro" id="IPR043504">
    <property type="entry name" value="Peptidase_S1_PA_chymotrypsin"/>
</dbReference>
<dbReference type="GO" id="GO:0004252">
    <property type="term" value="F:serine-type endopeptidase activity"/>
    <property type="evidence" value="ECO:0007669"/>
    <property type="project" value="InterPro"/>
</dbReference>
<proteinExistence type="predicted"/>
<comment type="caution">
    <text evidence="3">The sequence shown here is derived from an EMBL/GenBank/DDBJ whole genome shotgun (WGS) entry which is preliminary data.</text>
</comment>
<gene>
    <name evidence="3" type="primary">TMPRSS9</name>
    <name evidence="3" type="ORF">SK128_012811</name>
</gene>
<reference evidence="3 4" key="1">
    <citation type="submission" date="2023-11" db="EMBL/GenBank/DDBJ databases">
        <title>Halocaridina rubra genome assembly.</title>
        <authorList>
            <person name="Smith C."/>
        </authorList>
    </citation>
    <scope>NUCLEOTIDE SEQUENCE [LARGE SCALE GENOMIC DNA]</scope>
    <source>
        <strain evidence="3">EP-1</strain>
        <tissue evidence="3">Whole</tissue>
    </source>
</reference>
<dbReference type="PANTHER" id="PTHR24260:SF136">
    <property type="entry name" value="GH08193P-RELATED"/>
    <property type="match status" value="1"/>
</dbReference>
<dbReference type="Pfam" id="PF00089">
    <property type="entry name" value="Trypsin"/>
    <property type="match status" value="1"/>
</dbReference>
<dbReference type="PROSITE" id="PS50240">
    <property type="entry name" value="TRYPSIN_DOM"/>
    <property type="match status" value="1"/>
</dbReference>
<keyword evidence="3" id="KW-0812">Transmembrane</keyword>
<dbReference type="InterPro" id="IPR009003">
    <property type="entry name" value="Peptidase_S1_PA"/>
</dbReference>
<dbReference type="Proteomes" id="UP001381693">
    <property type="component" value="Unassembled WGS sequence"/>
</dbReference>
<dbReference type="InterPro" id="IPR001254">
    <property type="entry name" value="Trypsin_dom"/>
</dbReference>
<dbReference type="InterPro" id="IPR001314">
    <property type="entry name" value="Peptidase_S1A"/>
</dbReference>
<name>A0AAN8X8S8_HALRR</name>
<accession>A0AAN8X8S8</accession>
<dbReference type="InterPro" id="IPR051333">
    <property type="entry name" value="CLIP_Serine_Protease"/>
</dbReference>
<feature type="domain" description="Peptidase S1" evidence="2">
    <location>
        <begin position="168"/>
        <end position="303"/>
    </location>
</feature>
<protein>
    <submittedName>
        <fullName evidence="3">Transmembrane protease serine 9</fullName>
    </submittedName>
</protein>
<feature type="compositionally biased region" description="Polar residues" evidence="1">
    <location>
        <begin position="84"/>
        <end position="118"/>
    </location>
</feature>
<feature type="region of interest" description="Disordered" evidence="1">
    <location>
        <begin position="1"/>
        <end position="148"/>
    </location>
</feature>
<evidence type="ECO:0000313" key="3">
    <source>
        <dbReference type="EMBL" id="KAK7075029.1"/>
    </source>
</evidence>
<sequence length="303" mass="32671">MFCSDTDSQSIPATHVTSEPQIISQSPPATGQPNPPTFQPDPSTGKPIPPTIQPIPPTIHPNPPIVQPNPPPSVQNTPPPSVQKSPPTTNTEPTTVQIHPTTSQSNQPTNVLTNLPKNSTEHRSTTSFTPSSTTEEKVATSTGGNSGTSYSSCIVQRAYCPECGVANINASNTEPVLPNIYPYQAKIIIDSAYCGGSLIKMHWILTSAHCFLHEGKLVPESSVQVRFEYLPNQGVSMSTIQNYIIHEEFNATNYANDIALVEIFRNPFSTFRSSKIPVCIGEESDIPYGGKAVATGWGFLNSK</sequence>
<keyword evidence="4" id="KW-1185">Reference proteome</keyword>
<evidence type="ECO:0000259" key="2">
    <source>
        <dbReference type="PROSITE" id="PS50240"/>
    </source>
</evidence>
<dbReference type="SUPFAM" id="SSF50494">
    <property type="entry name" value="Trypsin-like serine proteases"/>
    <property type="match status" value="1"/>
</dbReference>
<keyword evidence="3" id="KW-0645">Protease</keyword>
<feature type="compositionally biased region" description="Polar residues" evidence="1">
    <location>
        <begin position="1"/>
        <end position="32"/>
    </location>
</feature>
<keyword evidence="3" id="KW-0472">Membrane</keyword>
<dbReference type="AlphaFoldDB" id="A0AAN8X8S8"/>
<dbReference type="GO" id="GO:0006508">
    <property type="term" value="P:proteolysis"/>
    <property type="evidence" value="ECO:0007669"/>
    <property type="project" value="UniProtKB-KW"/>
</dbReference>
<keyword evidence="3" id="KW-0378">Hydrolase</keyword>
<dbReference type="Gene3D" id="2.40.10.10">
    <property type="entry name" value="Trypsin-like serine proteases"/>
    <property type="match status" value="2"/>
</dbReference>
<dbReference type="PRINTS" id="PR00722">
    <property type="entry name" value="CHYMOTRYPSIN"/>
</dbReference>
<feature type="compositionally biased region" description="Pro residues" evidence="1">
    <location>
        <begin position="47"/>
        <end position="81"/>
    </location>
</feature>
<evidence type="ECO:0000313" key="4">
    <source>
        <dbReference type="Proteomes" id="UP001381693"/>
    </source>
</evidence>